<dbReference type="SUPFAM" id="SSF54427">
    <property type="entry name" value="NTF2-like"/>
    <property type="match status" value="1"/>
</dbReference>
<keyword evidence="3" id="KW-1185">Reference proteome</keyword>
<proteinExistence type="predicted"/>
<reference evidence="2 3" key="1">
    <citation type="journal article" date="2024" name="Front Chem Biol">
        <title>Unveiling the potential of Daldinia eschscholtzii MFLUCC 19-0629 through bioactivity and bioinformatics studies for enhanced sustainable agriculture production.</title>
        <authorList>
            <person name="Brooks S."/>
            <person name="Weaver J.A."/>
            <person name="Klomchit A."/>
            <person name="Alharthi S.A."/>
            <person name="Onlamun T."/>
            <person name="Nurani R."/>
            <person name="Vong T.K."/>
            <person name="Alberti F."/>
            <person name="Greco C."/>
        </authorList>
    </citation>
    <scope>NUCLEOTIDE SEQUENCE [LARGE SCALE GENOMIC DNA]</scope>
    <source>
        <strain evidence="2">MFLUCC 19-0629</strain>
    </source>
</reference>
<dbReference type="EMBL" id="JBANMG010000008">
    <property type="protein sequence ID" value="KAK6949826.1"/>
    <property type="molecule type" value="Genomic_DNA"/>
</dbReference>
<comment type="caution">
    <text evidence="2">The sequence shown here is derived from an EMBL/GenBank/DDBJ whole genome shotgun (WGS) entry which is preliminary data.</text>
</comment>
<dbReference type="InterPro" id="IPR032710">
    <property type="entry name" value="NTF2-like_dom_sf"/>
</dbReference>
<feature type="domain" description="SnoaL-like" evidence="1">
    <location>
        <begin position="21"/>
        <end position="115"/>
    </location>
</feature>
<dbReference type="Pfam" id="PF13577">
    <property type="entry name" value="SnoaL_4"/>
    <property type="match status" value="1"/>
</dbReference>
<protein>
    <recommendedName>
        <fullName evidence="1">SnoaL-like domain-containing protein</fullName>
    </recommendedName>
</protein>
<evidence type="ECO:0000313" key="3">
    <source>
        <dbReference type="Proteomes" id="UP001369815"/>
    </source>
</evidence>
<name>A0AAX6MBM9_9PEZI</name>
<gene>
    <name evidence="2" type="ORF">Daesc_008147</name>
</gene>
<sequence length="261" mass="29305">MTTPGDPQAKVYSHINGGEGEILARLAVAELCKGWPIYRDASEWKNFRSLFSDDACVWTTWSKRQPIDNFIEKSKEGKSNGDFILHRECGTLVELNTSTLRAVGKMKATITQRFNIGEGGDAALKPVVFDVDCDSRFHFFCFYDSNTNAWKVKYVKLIYEKDKLVPVDGNAAPGFPRDALDRYPEGYKYLGAAQNILGHDIDASLPTIQVPEYGSSEALRLELYEKMEEWLDGADDIDLSTSDSISYGHKATNGKDTHKQR</sequence>
<organism evidence="2 3">
    <name type="scientific">Daldinia eschscholtzii</name>
    <dbReference type="NCBI Taxonomy" id="292717"/>
    <lineage>
        <taxon>Eukaryota</taxon>
        <taxon>Fungi</taxon>
        <taxon>Dikarya</taxon>
        <taxon>Ascomycota</taxon>
        <taxon>Pezizomycotina</taxon>
        <taxon>Sordariomycetes</taxon>
        <taxon>Xylariomycetidae</taxon>
        <taxon>Xylariales</taxon>
        <taxon>Hypoxylaceae</taxon>
        <taxon>Daldinia</taxon>
    </lineage>
</organism>
<dbReference type="Proteomes" id="UP001369815">
    <property type="component" value="Unassembled WGS sequence"/>
</dbReference>
<dbReference type="InterPro" id="IPR037401">
    <property type="entry name" value="SnoaL-like"/>
</dbReference>
<evidence type="ECO:0000259" key="1">
    <source>
        <dbReference type="Pfam" id="PF13577"/>
    </source>
</evidence>
<dbReference type="AlphaFoldDB" id="A0AAX6MBM9"/>
<accession>A0AAX6MBM9</accession>
<evidence type="ECO:0000313" key="2">
    <source>
        <dbReference type="EMBL" id="KAK6949826.1"/>
    </source>
</evidence>